<comment type="caution">
    <text evidence="1">The sequence shown here is derived from an EMBL/GenBank/DDBJ whole genome shotgun (WGS) entry which is preliminary data.</text>
</comment>
<organism evidence="1 2">
    <name type="scientific">Brooklawnia cerclae</name>
    <dbReference type="NCBI Taxonomy" id="349934"/>
    <lineage>
        <taxon>Bacteria</taxon>
        <taxon>Bacillati</taxon>
        <taxon>Actinomycetota</taxon>
        <taxon>Actinomycetes</taxon>
        <taxon>Propionibacteriales</taxon>
        <taxon>Propionibacteriaceae</taxon>
        <taxon>Brooklawnia</taxon>
    </lineage>
</organism>
<keyword evidence="2" id="KW-1185">Reference proteome</keyword>
<dbReference type="EMBL" id="JAAMOZ010000001">
    <property type="protein sequence ID" value="NIH57660.1"/>
    <property type="molecule type" value="Genomic_DNA"/>
</dbReference>
<proteinExistence type="predicted"/>
<sequence>MSSQRRGTTSFSRWSGLATVAFFVALAAIIATIVTRMASNQTQTTPFLPEQGCQVTVDGFTTFLNQEQAANASIIVGESIRRGLPARAATIALVTAYQESDLHNLDYGDRDSIGLFQQRPSQGWGTVEEIMDPWYAAGKFYEALVKVPDWDTGVINDVAQAVQLSGHPDAYAQHETKGRAWASALTGYSPASVSCIDRSETPAAASEITDFLARVYGEAVTWTLDGLTLQLTTPGDPITWSVAHLAMLRGALAGVETVQVADMMWINADGEYTMWQTVEPAVASVVITLRG</sequence>
<gene>
    <name evidence="1" type="ORF">FB473_002305</name>
</gene>
<evidence type="ECO:0000313" key="2">
    <source>
        <dbReference type="Proteomes" id="UP000749311"/>
    </source>
</evidence>
<dbReference type="RefSeq" id="WP_167167755.1">
    <property type="nucleotide sequence ID" value="NZ_BAAAOO010000007.1"/>
</dbReference>
<name>A0ABX0SKU1_9ACTN</name>
<accession>A0ABX0SKU1</accession>
<protein>
    <submittedName>
        <fullName evidence="1">Uncharacterized protein</fullName>
    </submittedName>
</protein>
<evidence type="ECO:0000313" key="1">
    <source>
        <dbReference type="EMBL" id="NIH57660.1"/>
    </source>
</evidence>
<reference evidence="1 2" key="1">
    <citation type="submission" date="2020-02" db="EMBL/GenBank/DDBJ databases">
        <title>Sequencing the genomes of 1000 actinobacteria strains.</title>
        <authorList>
            <person name="Klenk H.-P."/>
        </authorList>
    </citation>
    <scope>NUCLEOTIDE SEQUENCE [LARGE SCALE GENOMIC DNA]</scope>
    <source>
        <strain evidence="1 2">DSM 19609</strain>
    </source>
</reference>
<dbReference type="Proteomes" id="UP000749311">
    <property type="component" value="Unassembled WGS sequence"/>
</dbReference>